<dbReference type="Gene3D" id="3.40.50.360">
    <property type="match status" value="1"/>
</dbReference>
<dbReference type="InterPro" id="IPR051796">
    <property type="entry name" value="ISF_SsuE-like"/>
</dbReference>
<reference evidence="4" key="1">
    <citation type="submission" date="2019-12" db="EMBL/GenBank/DDBJ databases">
        <title>Microbes associate with the intestines of laboratory mice.</title>
        <authorList>
            <person name="Navarre W."/>
            <person name="Wong E."/>
        </authorList>
    </citation>
    <scope>NUCLEOTIDE SEQUENCE</scope>
    <source>
        <strain evidence="4">NM79_F5</strain>
    </source>
</reference>
<evidence type="ECO:0000256" key="1">
    <source>
        <dbReference type="ARBA" id="ARBA00022630"/>
    </source>
</evidence>
<protein>
    <submittedName>
        <fullName evidence="4">Flavodoxin family protein</fullName>
    </submittedName>
</protein>
<evidence type="ECO:0000313" key="5">
    <source>
        <dbReference type="Proteomes" id="UP000656077"/>
    </source>
</evidence>
<evidence type="ECO:0000313" key="4">
    <source>
        <dbReference type="EMBL" id="MVX63504.1"/>
    </source>
</evidence>
<comment type="caution">
    <text evidence="4">The sequence shown here is derived from an EMBL/GenBank/DDBJ whole genome shotgun (WGS) entry which is preliminary data.</text>
</comment>
<keyword evidence="1" id="KW-0285">Flavoprotein</keyword>
<evidence type="ECO:0000259" key="3">
    <source>
        <dbReference type="Pfam" id="PF03358"/>
    </source>
</evidence>
<dbReference type="InterPro" id="IPR005025">
    <property type="entry name" value="FMN_Rdtase-like_dom"/>
</dbReference>
<dbReference type="RefSeq" id="WP_160358642.1">
    <property type="nucleotide sequence ID" value="NZ_WSRQ01000009.1"/>
</dbReference>
<dbReference type="Proteomes" id="UP000656077">
    <property type="component" value="Unassembled WGS sequence"/>
</dbReference>
<keyword evidence="2" id="KW-0288">FMN</keyword>
<dbReference type="Pfam" id="PF03358">
    <property type="entry name" value="FMN_red"/>
    <property type="match status" value="1"/>
</dbReference>
<sequence length="193" mass="21250">MKVIAINGSAKKNGNTSIIIKSIFSELKKSGIETELIDLANTKINGCIGCGSCFKNKDKKCAFKNDIVNECIEKMIEADGIILGSPVYFADVTANMKALLERIGMVSKVNGNLFKHKIGSSVVAVRRGGATRAFDTMNYFLHCMEMYSVGGTYWNMVYGKEVGEVLNDIEGIKNMESIGENMSWILNKINKKL</sequence>
<organism evidence="4 5">
    <name type="scientific">Clostridium chromiireducens</name>
    <dbReference type="NCBI Taxonomy" id="225345"/>
    <lineage>
        <taxon>Bacteria</taxon>
        <taxon>Bacillati</taxon>
        <taxon>Bacillota</taxon>
        <taxon>Clostridia</taxon>
        <taxon>Eubacteriales</taxon>
        <taxon>Clostridiaceae</taxon>
        <taxon>Clostridium</taxon>
    </lineage>
</organism>
<accession>A0A964W1Q7</accession>
<dbReference type="InterPro" id="IPR029039">
    <property type="entry name" value="Flavoprotein-like_sf"/>
</dbReference>
<dbReference type="AlphaFoldDB" id="A0A964W1Q7"/>
<dbReference type="PANTHER" id="PTHR43278:SF4">
    <property type="entry name" value="NAD(P)H-DEPENDENT FMN-CONTAINING OXIDOREDUCTASE YWQN-RELATED"/>
    <property type="match status" value="1"/>
</dbReference>
<dbReference type="GO" id="GO:0016491">
    <property type="term" value="F:oxidoreductase activity"/>
    <property type="evidence" value="ECO:0007669"/>
    <property type="project" value="InterPro"/>
</dbReference>
<gene>
    <name evidence="4" type="ORF">GKZ28_07335</name>
</gene>
<feature type="domain" description="NADPH-dependent FMN reductase-like" evidence="3">
    <location>
        <begin position="1"/>
        <end position="157"/>
    </location>
</feature>
<proteinExistence type="predicted"/>
<dbReference type="PANTHER" id="PTHR43278">
    <property type="entry name" value="NAD(P)H-DEPENDENT FMN-CONTAINING OXIDOREDUCTASE YWQN-RELATED"/>
    <property type="match status" value="1"/>
</dbReference>
<name>A0A964W1Q7_9CLOT</name>
<evidence type="ECO:0000256" key="2">
    <source>
        <dbReference type="ARBA" id="ARBA00022643"/>
    </source>
</evidence>
<dbReference type="EMBL" id="WSRQ01000009">
    <property type="protein sequence ID" value="MVX63504.1"/>
    <property type="molecule type" value="Genomic_DNA"/>
</dbReference>
<dbReference type="SUPFAM" id="SSF52218">
    <property type="entry name" value="Flavoproteins"/>
    <property type="match status" value="1"/>
</dbReference>